<reference evidence="3" key="1">
    <citation type="submission" date="2016-11" db="UniProtKB">
        <authorList>
            <consortium name="WormBaseParasite"/>
        </authorList>
    </citation>
    <scope>IDENTIFICATION</scope>
</reference>
<feature type="region of interest" description="Disordered" evidence="1">
    <location>
        <begin position="52"/>
        <end position="81"/>
    </location>
</feature>
<dbReference type="PANTHER" id="PTHR15092:SF22">
    <property type="entry name" value="POLY(A)-SPECIFIC RIBONUCLEASE PNLDC1"/>
    <property type="match status" value="1"/>
</dbReference>
<evidence type="ECO:0000313" key="3">
    <source>
        <dbReference type="WBParaSite" id="maker-unitig_27611-snap-gene-0.2-mRNA-1"/>
    </source>
</evidence>
<evidence type="ECO:0000256" key="1">
    <source>
        <dbReference type="SAM" id="MobiDB-lite"/>
    </source>
</evidence>
<dbReference type="AlphaFoldDB" id="A0A1I8FCA9"/>
<evidence type="ECO:0000313" key="2">
    <source>
        <dbReference type="Proteomes" id="UP000095280"/>
    </source>
</evidence>
<organism evidence="2 3">
    <name type="scientific">Macrostomum lignano</name>
    <dbReference type="NCBI Taxonomy" id="282301"/>
    <lineage>
        <taxon>Eukaryota</taxon>
        <taxon>Metazoa</taxon>
        <taxon>Spiralia</taxon>
        <taxon>Lophotrochozoa</taxon>
        <taxon>Platyhelminthes</taxon>
        <taxon>Rhabditophora</taxon>
        <taxon>Macrostomorpha</taxon>
        <taxon>Macrostomida</taxon>
        <taxon>Macrostomidae</taxon>
        <taxon>Macrostomum</taxon>
    </lineage>
</organism>
<dbReference type="InterPro" id="IPR036397">
    <property type="entry name" value="RNaseH_sf"/>
</dbReference>
<dbReference type="GO" id="GO:0003723">
    <property type="term" value="F:RNA binding"/>
    <property type="evidence" value="ECO:0007669"/>
    <property type="project" value="TreeGrafter"/>
</dbReference>
<dbReference type="PANTHER" id="PTHR15092">
    <property type="entry name" value="POLY A -SPECIFIC RIBONUCLEASE/TARGET OF EGR1, MEMBER 1"/>
    <property type="match status" value="1"/>
</dbReference>
<dbReference type="InterPro" id="IPR051181">
    <property type="entry name" value="CAF1_poly(A)_ribonucleases"/>
</dbReference>
<keyword evidence="2" id="KW-1185">Reference proteome</keyword>
<dbReference type="InterPro" id="IPR006941">
    <property type="entry name" value="RNase_CAF1"/>
</dbReference>
<proteinExistence type="predicted"/>
<sequence>MEVTRQSFESDLATILDSISSADFVAIDGEYTGIRDSLGQAKLLRHPRRALRQVPRRSAPERRAGIRPGRIPSGFSRRRRRLRQSVGGSRVQCPAVSGRVRAAGQGVRLHGGQPGVPEAPRPGPERVVDCGVYYLNEAQEAQLSASIECRRWLWRHRQSPVCCRPPPDPSAEVRIPVRRIGCVSSLGVRVALAARLQRPADGCQLLLRCEPPVGGNLGQTGDGYCRAEAAAADTIQPDGCVLWWCASVQDSTSARLLSAPQTMSAETESFALRCVGFSRVFRALVNLRKPLVGHNCFLDLLAIVDTKHLLYEFRSACKFNSLPIGSLRRRATPLNGFGPPARGLGADNQELGLAESSRPVAAAAAARGGGACVARRPGSLGPFHAGECSCACRHRTPQPEVALHCGFCGQQRQRRQSIRRPSFAAYRRVLESRAKLASTSSKAQAALRKAGRAPDPKSRRPSRFSCSQVGRGPIDLLWVGSDVDLGRPAAQPELRPARSSSPCRQFCWCSRSRQELADSEEFWLEPHRRLRTGPAYDWPYLANRHGTAGSTRAGPPLRCQDLQNAVL</sequence>
<dbReference type="GO" id="GO:0000175">
    <property type="term" value="F:3'-5'-RNA exonuclease activity"/>
    <property type="evidence" value="ECO:0007669"/>
    <property type="project" value="TreeGrafter"/>
</dbReference>
<feature type="region of interest" description="Disordered" evidence="1">
    <location>
        <begin position="440"/>
        <end position="468"/>
    </location>
</feature>
<name>A0A1I8FCA9_9PLAT</name>
<dbReference type="Gene3D" id="3.30.420.10">
    <property type="entry name" value="Ribonuclease H-like superfamily/Ribonuclease H"/>
    <property type="match status" value="2"/>
</dbReference>
<dbReference type="Pfam" id="PF04857">
    <property type="entry name" value="CAF1"/>
    <property type="match status" value="2"/>
</dbReference>
<dbReference type="WBParaSite" id="maker-unitig_27611-snap-gene-0.2-mRNA-1">
    <property type="protein sequence ID" value="maker-unitig_27611-snap-gene-0.2-mRNA-1"/>
    <property type="gene ID" value="maker-unitig_27611-snap-gene-0.2"/>
</dbReference>
<accession>A0A1I8FCA9</accession>
<dbReference type="Proteomes" id="UP000095280">
    <property type="component" value="Unplaced"/>
</dbReference>
<protein>
    <submittedName>
        <fullName evidence="3">Poly(A)-specific ribonuclease</fullName>
    </submittedName>
</protein>